<evidence type="ECO:0000256" key="2">
    <source>
        <dbReference type="ARBA" id="ARBA00023125"/>
    </source>
</evidence>
<evidence type="ECO:0000256" key="4">
    <source>
        <dbReference type="SAM" id="Phobius"/>
    </source>
</evidence>
<dbReference type="GO" id="GO:0003700">
    <property type="term" value="F:DNA-binding transcription factor activity"/>
    <property type="evidence" value="ECO:0007669"/>
    <property type="project" value="InterPro"/>
</dbReference>
<dbReference type="Pfam" id="PF12833">
    <property type="entry name" value="HTH_18"/>
    <property type="match status" value="1"/>
</dbReference>
<dbReference type="PROSITE" id="PS01124">
    <property type="entry name" value="HTH_ARAC_FAMILY_2"/>
    <property type="match status" value="1"/>
</dbReference>
<dbReference type="InterPro" id="IPR009057">
    <property type="entry name" value="Homeodomain-like_sf"/>
</dbReference>
<keyword evidence="2 6" id="KW-0238">DNA-binding</keyword>
<proteinExistence type="predicted"/>
<feature type="transmembrane region" description="Helical" evidence="4">
    <location>
        <begin position="127"/>
        <end position="145"/>
    </location>
</feature>
<feature type="transmembrane region" description="Helical" evidence="4">
    <location>
        <begin position="166"/>
        <end position="191"/>
    </location>
</feature>
<dbReference type="OrthoDB" id="5492415at2"/>
<dbReference type="SUPFAM" id="SSF46689">
    <property type="entry name" value="Homeodomain-like"/>
    <property type="match status" value="1"/>
</dbReference>
<dbReference type="InterPro" id="IPR020449">
    <property type="entry name" value="Tscrpt_reg_AraC-type_HTH"/>
</dbReference>
<feature type="domain" description="HTH araC/xylS-type" evidence="5">
    <location>
        <begin position="257"/>
        <end position="364"/>
    </location>
</feature>
<dbReference type="PANTHER" id="PTHR43280">
    <property type="entry name" value="ARAC-FAMILY TRANSCRIPTIONAL REGULATOR"/>
    <property type="match status" value="1"/>
</dbReference>
<protein>
    <submittedName>
        <fullName evidence="6">AraC-type DNA-binding protein</fullName>
    </submittedName>
</protein>
<dbReference type="InterPro" id="IPR018060">
    <property type="entry name" value="HTH_AraC"/>
</dbReference>
<evidence type="ECO:0000256" key="1">
    <source>
        <dbReference type="ARBA" id="ARBA00023015"/>
    </source>
</evidence>
<keyword evidence="4" id="KW-1133">Transmembrane helix</keyword>
<feature type="transmembrane region" description="Helical" evidence="4">
    <location>
        <begin position="61"/>
        <end position="80"/>
    </location>
</feature>
<keyword evidence="3" id="KW-0804">Transcription</keyword>
<feature type="transmembrane region" description="Helical" evidence="4">
    <location>
        <begin position="92"/>
        <end position="115"/>
    </location>
</feature>
<sequence>MMSIVILSCVNFQTCVAIYLFNILRPKDNFEKTLNAFLFILLIHLGIKLSLLVVLKSNFLYNNNASGFSTAYGPLLYLLTRMLISPEVSRRTIALHMAPLPLFTLVFFVNSFGYLRGAISPRFIDTYSYIYQWFSIVSLIIYPMVSWRLLKKHAADDPTAVLKKKLLTVIIRMLLSAMALGLAGVAVYYLKTGRSDLNLWILPYGCFIVFLVLILRYKMETVNIFRNTPEISSTNATVELTINKQYKKSALDEKRMDEYEAVIRGFMEKSKIYLEPEISLEDLSERVAIPKHHITQLLSERFNKNFYTFINEYRIQEAISKLKAPGLDLNILSLAYDCGFNSKSSFNSYFKKITGLTPSAYRKEIQQNIPVTIQ</sequence>
<name>A0A1I0R3X1_9BACT</name>
<keyword evidence="1" id="KW-0805">Transcription regulation</keyword>
<dbReference type="InterPro" id="IPR018062">
    <property type="entry name" value="HTH_AraC-typ_CS"/>
</dbReference>
<keyword evidence="4" id="KW-0472">Membrane</keyword>
<organism evidence="6 7">
    <name type="scientific">Chitinophaga arvensicola</name>
    <dbReference type="NCBI Taxonomy" id="29529"/>
    <lineage>
        <taxon>Bacteria</taxon>
        <taxon>Pseudomonadati</taxon>
        <taxon>Bacteroidota</taxon>
        <taxon>Chitinophagia</taxon>
        <taxon>Chitinophagales</taxon>
        <taxon>Chitinophagaceae</taxon>
        <taxon>Chitinophaga</taxon>
    </lineage>
</organism>
<dbReference type="PANTHER" id="PTHR43280:SF29">
    <property type="entry name" value="ARAC-FAMILY TRANSCRIPTIONAL REGULATOR"/>
    <property type="match status" value="1"/>
</dbReference>
<dbReference type="AlphaFoldDB" id="A0A1I0R3X1"/>
<dbReference type="PRINTS" id="PR00032">
    <property type="entry name" value="HTHARAC"/>
</dbReference>
<keyword evidence="4" id="KW-0812">Transmembrane</keyword>
<evidence type="ECO:0000259" key="5">
    <source>
        <dbReference type="PROSITE" id="PS01124"/>
    </source>
</evidence>
<dbReference type="STRING" id="29529.SAMN04488122_2193"/>
<reference evidence="7" key="1">
    <citation type="submission" date="2016-10" db="EMBL/GenBank/DDBJ databases">
        <authorList>
            <person name="Varghese N."/>
            <person name="Submissions S."/>
        </authorList>
    </citation>
    <scope>NUCLEOTIDE SEQUENCE [LARGE SCALE GENOMIC DNA]</scope>
    <source>
        <strain evidence="7">DSM 3695</strain>
    </source>
</reference>
<feature type="transmembrane region" description="Helical" evidence="4">
    <location>
        <begin position="6"/>
        <end position="24"/>
    </location>
</feature>
<feature type="transmembrane region" description="Helical" evidence="4">
    <location>
        <begin position="36"/>
        <end position="55"/>
    </location>
</feature>
<dbReference type="PROSITE" id="PS00041">
    <property type="entry name" value="HTH_ARAC_FAMILY_1"/>
    <property type="match status" value="1"/>
</dbReference>
<evidence type="ECO:0000256" key="3">
    <source>
        <dbReference type="ARBA" id="ARBA00023163"/>
    </source>
</evidence>
<evidence type="ECO:0000313" key="7">
    <source>
        <dbReference type="Proteomes" id="UP000199310"/>
    </source>
</evidence>
<dbReference type="SMART" id="SM00342">
    <property type="entry name" value="HTH_ARAC"/>
    <property type="match status" value="1"/>
</dbReference>
<gene>
    <name evidence="6" type="ORF">SAMN04488122_2193</name>
</gene>
<evidence type="ECO:0000313" key="6">
    <source>
        <dbReference type="EMBL" id="SEW35185.1"/>
    </source>
</evidence>
<dbReference type="GO" id="GO:0043565">
    <property type="term" value="F:sequence-specific DNA binding"/>
    <property type="evidence" value="ECO:0007669"/>
    <property type="project" value="InterPro"/>
</dbReference>
<keyword evidence="7" id="KW-1185">Reference proteome</keyword>
<dbReference type="Proteomes" id="UP000199310">
    <property type="component" value="Unassembled WGS sequence"/>
</dbReference>
<dbReference type="EMBL" id="FOJG01000001">
    <property type="protein sequence ID" value="SEW35185.1"/>
    <property type="molecule type" value="Genomic_DNA"/>
</dbReference>
<feature type="transmembrane region" description="Helical" evidence="4">
    <location>
        <begin position="197"/>
        <end position="217"/>
    </location>
</feature>
<accession>A0A1I0R3X1</accession>
<dbReference type="Gene3D" id="1.10.10.60">
    <property type="entry name" value="Homeodomain-like"/>
    <property type="match status" value="2"/>
</dbReference>